<feature type="signal peptide" evidence="2">
    <location>
        <begin position="1"/>
        <end position="23"/>
    </location>
</feature>
<dbReference type="PANTHER" id="PTHR36842:SF1">
    <property type="entry name" value="PROTEIN TOLB"/>
    <property type="match status" value="1"/>
</dbReference>
<dbReference type="STRING" id="400055.SAMN04490243_2012"/>
<dbReference type="Gene3D" id="2.120.10.30">
    <property type="entry name" value="TolB, C-terminal domain"/>
    <property type="match status" value="3"/>
</dbReference>
<dbReference type="SUPFAM" id="SSF51556">
    <property type="entry name" value="Metallo-dependent hydrolases"/>
    <property type="match status" value="1"/>
</dbReference>
<comment type="similarity">
    <text evidence="1">Belongs to the TolB family.</text>
</comment>
<protein>
    <submittedName>
        <fullName evidence="4">Imidazolonepropionase</fullName>
    </submittedName>
</protein>
<reference evidence="4 5" key="1">
    <citation type="submission" date="2016-10" db="EMBL/GenBank/DDBJ databases">
        <authorList>
            <person name="de Groot N.N."/>
        </authorList>
    </citation>
    <scope>NUCLEOTIDE SEQUENCE [LARGE SCALE GENOMIC DNA]</scope>
    <source>
        <strain evidence="4 5">DSM 21019</strain>
    </source>
</reference>
<gene>
    <name evidence="4" type="ORF">SAMN04490243_2012</name>
</gene>
<evidence type="ECO:0000256" key="2">
    <source>
        <dbReference type="SAM" id="SignalP"/>
    </source>
</evidence>
<evidence type="ECO:0000313" key="4">
    <source>
        <dbReference type="EMBL" id="SFR48024.1"/>
    </source>
</evidence>
<dbReference type="Pfam" id="PF07676">
    <property type="entry name" value="PD40"/>
    <property type="match status" value="5"/>
</dbReference>
<dbReference type="Gene3D" id="2.30.40.10">
    <property type="entry name" value="Urease, subunit C, domain 1"/>
    <property type="match status" value="1"/>
</dbReference>
<accession>A0A1I6H0N8</accession>
<dbReference type="AlphaFoldDB" id="A0A1I6H0N8"/>
<evidence type="ECO:0000259" key="3">
    <source>
        <dbReference type="Pfam" id="PF01979"/>
    </source>
</evidence>
<evidence type="ECO:0000313" key="5">
    <source>
        <dbReference type="Proteomes" id="UP000199534"/>
    </source>
</evidence>
<proteinExistence type="inferred from homology"/>
<dbReference type="InterPro" id="IPR011659">
    <property type="entry name" value="WD40"/>
</dbReference>
<sequence>MKSKIVSVRLLLFVFLLAANLSAQEKDAKWNVAAPEGDWNIKEVPLQTDEGTWMNLDVSPDGTHIVFDMVGDIFIVPISGGTATLLRGGLPYEVQPRFSPDGKHISFTSDAGGGDNIWVMDRDGSNARQVTKESFRLLNNATWTPDGQYLIARKHFTSQRSLGAGELWMYHITGGSGLQLTKRKNDQQDVNEPSLSPDGRYVYYSEDVYPGGFFQYNKDPNKQIYAIKRYDREKGETLTVTGGPGGAARPEISPDGTKMAFVRRVRTKTVLYIHDLETGEEWPLYADLNKDQQEAWAIFGTYPNFSWTPDNSALIFWAGGKLNRLEVASLEVSNIPFEASTTLSIAEALHFEIPVAPQEFTARVIRGAVTSPDGKTLAFNAVGQLWTKRLPNGKPKQLTTGPAFAFEPAFSPDSRQLAYVSWDDKEKGAVHTISVSGGNSTKLTTVKGIYRTPAFSADGNSLVFVRESGNGDQGFAFTKEAGIYTVNARGGALKKVIGEGAYPQFNPKGDRILYQSGGTYFGNLTKSLNSVDLNGEDKRTHVKTKYANRIVPSPDGKWIAFSHLHKVFLAPWPASGKTLDLDNKSKYVPVSQVSKDAGINIHWSGDSQKILWTLGDQYFENAVANRFTFLPDSPDSIPPVKEKGMPIGLELNSDVPKGVTVFTGARIITMEGDEVIENGTLVVRDNRIEAVGPAGAVNIPSAAHIVDASGKTIMPGIVDAHAHLQAFRHGLTPQQHWPLYANLAYGVTTAHDPSANSETIFSLAEMVRNGTMVGPRIFSTGIILYGADGDFKAVINSLEDARSAIRRTKAYGAQSVKSYNQPRREQRQQVIQAARELGVHVVPEGGSTFFTNLSMVMDGHSGVEHNIPVAPVYKDVTTLWGNSDTGYTPTLIVNYGGMNGEFFYYERDNVWENEKLLTFTPRGIVDARSRHRTKVPAEEYDNGHILVSETCKHLSDAGVKVNLGAHGQLQGLGAHWELWMLHQGGMSNMEALRAATINGAEYIGAGKEIGSLKTGKLADLIVLDGNPLEDIENTNTVRYTMVNGRLYDASTLNETGNHTRERGPFYWEQGRNNQAFPWHEDTMSFGVPHCGCQVVRH</sequence>
<dbReference type="SUPFAM" id="SSF82171">
    <property type="entry name" value="DPP6 N-terminal domain-like"/>
    <property type="match status" value="2"/>
</dbReference>
<dbReference type="InterPro" id="IPR032466">
    <property type="entry name" value="Metal_Hydrolase"/>
</dbReference>
<feature type="domain" description="Amidohydrolase-related" evidence="3">
    <location>
        <begin position="982"/>
        <end position="1046"/>
    </location>
</feature>
<dbReference type="EMBL" id="FOYQ01000002">
    <property type="protein sequence ID" value="SFR48024.1"/>
    <property type="molecule type" value="Genomic_DNA"/>
</dbReference>
<dbReference type="GO" id="GO:0016810">
    <property type="term" value="F:hydrolase activity, acting on carbon-nitrogen (but not peptide) bonds"/>
    <property type="evidence" value="ECO:0007669"/>
    <property type="project" value="InterPro"/>
</dbReference>
<keyword evidence="5" id="KW-1185">Reference proteome</keyword>
<keyword evidence="2" id="KW-0732">Signal</keyword>
<dbReference type="SUPFAM" id="SSF51338">
    <property type="entry name" value="Composite domain of metallo-dependent hydrolases"/>
    <property type="match status" value="1"/>
</dbReference>
<name>A0A1I6H0N8_9FLAO</name>
<evidence type="ECO:0000256" key="1">
    <source>
        <dbReference type="ARBA" id="ARBA00009820"/>
    </source>
</evidence>
<dbReference type="PANTHER" id="PTHR36842">
    <property type="entry name" value="PROTEIN TOLB HOMOLOG"/>
    <property type="match status" value="1"/>
</dbReference>
<organism evidence="4 5">
    <name type="scientific">Robiginitalea myxolifaciens</name>
    <dbReference type="NCBI Taxonomy" id="400055"/>
    <lineage>
        <taxon>Bacteria</taxon>
        <taxon>Pseudomonadati</taxon>
        <taxon>Bacteroidota</taxon>
        <taxon>Flavobacteriia</taxon>
        <taxon>Flavobacteriales</taxon>
        <taxon>Flavobacteriaceae</taxon>
        <taxon>Robiginitalea</taxon>
    </lineage>
</organism>
<dbReference type="InterPro" id="IPR006680">
    <property type="entry name" value="Amidohydro-rel"/>
</dbReference>
<dbReference type="Pfam" id="PF01979">
    <property type="entry name" value="Amidohydro_1"/>
    <property type="match status" value="1"/>
</dbReference>
<dbReference type="RefSeq" id="WP_092982468.1">
    <property type="nucleotide sequence ID" value="NZ_FOYQ01000002.1"/>
</dbReference>
<dbReference type="OrthoDB" id="9815657at2"/>
<dbReference type="InterPro" id="IPR011059">
    <property type="entry name" value="Metal-dep_hydrolase_composite"/>
</dbReference>
<dbReference type="InterPro" id="IPR011042">
    <property type="entry name" value="6-blade_b-propeller_TolB-like"/>
</dbReference>
<dbReference type="Proteomes" id="UP000199534">
    <property type="component" value="Unassembled WGS sequence"/>
</dbReference>
<feature type="chain" id="PRO_5011647967" evidence="2">
    <location>
        <begin position="24"/>
        <end position="1097"/>
    </location>
</feature>
<dbReference type="Gene3D" id="3.20.20.140">
    <property type="entry name" value="Metal-dependent hydrolases"/>
    <property type="match status" value="1"/>
</dbReference>